<accession>A0AAW2GG09</accession>
<keyword evidence="3" id="KW-1185">Reference proteome</keyword>
<organism evidence="2 3">
    <name type="scientific">Cardiocondyla obscurior</name>
    <dbReference type="NCBI Taxonomy" id="286306"/>
    <lineage>
        <taxon>Eukaryota</taxon>
        <taxon>Metazoa</taxon>
        <taxon>Ecdysozoa</taxon>
        <taxon>Arthropoda</taxon>
        <taxon>Hexapoda</taxon>
        <taxon>Insecta</taxon>
        <taxon>Pterygota</taxon>
        <taxon>Neoptera</taxon>
        <taxon>Endopterygota</taxon>
        <taxon>Hymenoptera</taxon>
        <taxon>Apocrita</taxon>
        <taxon>Aculeata</taxon>
        <taxon>Formicoidea</taxon>
        <taxon>Formicidae</taxon>
        <taxon>Myrmicinae</taxon>
        <taxon>Cardiocondyla</taxon>
    </lineage>
</organism>
<feature type="compositionally biased region" description="Basic residues" evidence="1">
    <location>
        <begin position="1"/>
        <end position="11"/>
    </location>
</feature>
<proteinExistence type="predicted"/>
<evidence type="ECO:0000313" key="2">
    <source>
        <dbReference type="EMBL" id="KAL0126079.1"/>
    </source>
</evidence>
<reference evidence="2 3" key="1">
    <citation type="submission" date="2023-03" db="EMBL/GenBank/DDBJ databases">
        <title>High recombination rates correlate with genetic variation in Cardiocondyla obscurior ants.</title>
        <authorList>
            <person name="Errbii M."/>
        </authorList>
    </citation>
    <scope>NUCLEOTIDE SEQUENCE [LARGE SCALE GENOMIC DNA]</scope>
    <source>
        <strain evidence="2">Alpha-2009</strain>
        <tissue evidence="2">Whole body</tissue>
    </source>
</reference>
<evidence type="ECO:0000313" key="3">
    <source>
        <dbReference type="Proteomes" id="UP001430953"/>
    </source>
</evidence>
<feature type="region of interest" description="Disordered" evidence="1">
    <location>
        <begin position="35"/>
        <end position="54"/>
    </location>
</feature>
<sequence>MPFARPGKRVAGRRDKKVETTSSRRRMISGRVLKRGCGAERSKKPSTGGKTDRCRGIEHQSLTHPIWITKVRRIGSPWVACRTQRVRPFISSSEQLFCGSLSPSLAAFLPRSLFLSLISLSGSFSPRQNIYPAARRPPTRGKTNGLVTAATLRFKTDLIVGFPAMRKRARYIEPAGPYTCIDRRGAARRDGKKKRCVDQYSTKFMFLLNPLGIALFISPSIRRGPSLPLVPCFSPLSSATASSPLSLSGIKVTAASSAR</sequence>
<comment type="caution">
    <text evidence="2">The sequence shown here is derived from an EMBL/GenBank/DDBJ whole genome shotgun (WGS) entry which is preliminary data.</text>
</comment>
<dbReference type="AlphaFoldDB" id="A0AAW2GG09"/>
<dbReference type="EMBL" id="JADYXP020000004">
    <property type="protein sequence ID" value="KAL0126079.1"/>
    <property type="molecule type" value="Genomic_DNA"/>
</dbReference>
<evidence type="ECO:0000256" key="1">
    <source>
        <dbReference type="SAM" id="MobiDB-lite"/>
    </source>
</evidence>
<gene>
    <name evidence="2" type="ORF">PUN28_004889</name>
</gene>
<name>A0AAW2GG09_9HYME</name>
<protein>
    <submittedName>
        <fullName evidence="2">Uncharacterized protein</fullName>
    </submittedName>
</protein>
<feature type="region of interest" description="Disordered" evidence="1">
    <location>
        <begin position="1"/>
        <end position="25"/>
    </location>
</feature>
<dbReference type="Proteomes" id="UP001430953">
    <property type="component" value="Unassembled WGS sequence"/>
</dbReference>